<protein>
    <submittedName>
        <fullName evidence="6 7">Prenyltransferase</fullName>
    </submittedName>
</protein>
<dbReference type="GO" id="GO:0016020">
    <property type="term" value="C:membrane"/>
    <property type="evidence" value="ECO:0007669"/>
    <property type="project" value="UniProtKB-SubCell"/>
</dbReference>
<evidence type="ECO:0000313" key="9">
    <source>
        <dbReference type="Proteomes" id="UP000239720"/>
    </source>
</evidence>
<evidence type="ECO:0000313" key="8">
    <source>
        <dbReference type="Proteomes" id="UP000233534"/>
    </source>
</evidence>
<dbReference type="Proteomes" id="UP000233534">
    <property type="component" value="Chromosome"/>
</dbReference>
<dbReference type="InterPro" id="IPR044878">
    <property type="entry name" value="UbiA_sf"/>
</dbReference>
<keyword evidence="2 5" id="KW-0812">Transmembrane</keyword>
<evidence type="ECO:0000256" key="5">
    <source>
        <dbReference type="SAM" id="Phobius"/>
    </source>
</evidence>
<dbReference type="Gene3D" id="1.10.357.140">
    <property type="entry name" value="UbiA prenyltransferase"/>
    <property type="match status" value="1"/>
</dbReference>
<feature type="transmembrane region" description="Helical" evidence="5">
    <location>
        <begin position="93"/>
        <end position="111"/>
    </location>
</feature>
<keyword evidence="3 5" id="KW-1133">Transmembrane helix</keyword>
<dbReference type="EMBL" id="CP025197">
    <property type="protein sequence ID" value="AUG56059.1"/>
    <property type="molecule type" value="Genomic_DNA"/>
</dbReference>
<organism evidence="6 8">
    <name type="scientific">Acetivibrio saccincola</name>
    <dbReference type="NCBI Taxonomy" id="1677857"/>
    <lineage>
        <taxon>Bacteria</taxon>
        <taxon>Bacillati</taxon>
        <taxon>Bacillota</taxon>
        <taxon>Clostridia</taxon>
        <taxon>Eubacteriales</taxon>
        <taxon>Oscillospiraceae</taxon>
        <taxon>Acetivibrio</taxon>
    </lineage>
</organism>
<feature type="transmembrane region" description="Helical" evidence="5">
    <location>
        <begin position="117"/>
        <end position="133"/>
    </location>
</feature>
<dbReference type="InterPro" id="IPR000537">
    <property type="entry name" value="UbiA_prenyltransferase"/>
</dbReference>
<keyword evidence="4 5" id="KW-0472">Membrane</keyword>
<dbReference type="GO" id="GO:0016765">
    <property type="term" value="F:transferase activity, transferring alkyl or aryl (other than methyl) groups"/>
    <property type="evidence" value="ECO:0007669"/>
    <property type="project" value="InterPro"/>
</dbReference>
<feature type="transmembrane region" description="Helical" evidence="5">
    <location>
        <begin position="243"/>
        <end position="260"/>
    </location>
</feature>
<keyword evidence="8" id="KW-1185">Reference proteome</keyword>
<feature type="transmembrane region" description="Helical" evidence="5">
    <location>
        <begin position="280"/>
        <end position="298"/>
    </location>
</feature>
<sequence>MLKRLNIYFKEMYPIVPRLLLGIIIFLEIHFILLLNYGVKTFSIGIGEVVGSFTIFSFLFTLRIADDLKDYETDLVLFPKRALPSGRVKKKDLKIFVTILIFITCILNFAFMNNIPFFIILYIYGGLMSVWFFKKHKIQKSLPLALVTHNPVQMIMNIYIISYTCIKYDLYPFTLTSFLVALTLYFPALIWEISRKIRAPKDETEYTTYSKLFGYKKVTRFVLILTLIDVVTNFLLVYRLNRIAVLVLALNAAWITWKFISYMKDPTQYKIVNKVERYTYVLETTMVLVVAIYLLVGYI</sequence>
<feature type="transmembrane region" description="Helical" evidence="5">
    <location>
        <begin position="12"/>
        <end position="35"/>
    </location>
</feature>
<evidence type="ECO:0000256" key="4">
    <source>
        <dbReference type="ARBA" id="ARBA00023136"/>
    </source>
</evidence>
<evidence type="ECO:0000313" key="7">
    <source>
        <dbReference type="EMBL" id="PQQ65755.1"/>
    </source>
</evidence>
<keyword evidence="6" id="KW-0808">Transferase</keyword>
<evidence type="ECO:0000256" key="1">
    <source>
        <dbReference type="ARBA" id="ARBA00004141"/>
    </source>
</evidence>
<proteinExistence type="predicted"/>
<gene>
    <name evidence="7" type="ORF">B9R14_02540</name>
    <name evidence="6" type="ORF">HVS_00365</name>
</gene>
<dbReference type="RefSeq" id="WP_101298504.1">
    <property type="nucleotide sequence ID" value="NZ_CP025197.1"/>
</dbReference>
<feature type="transmembrane region" description="Helical" evidence="5">
    <location>
        <begin position="170"/>
        <end position="191"/>
    </location>
</feature>
<evidence type="ECO:0000256" key="2">
    <source>
        <dbReference type="ARBA" id="ARBA00022692"/>
    </source>
</evidence>
<reference evidence="6 8" key="1">
    <citation type="submission" date="2017-12" db="EMBL/GenBank/DDBJ databases">
        <title>Complete genome sequence of Herbivorax saccincola GGR1, a novel Cellulosome-producing hydrolytic bacterium in a thermophilic biogas plant, established by Illumina and Nanopore MinION sequencing.</title>
        <authorList>
            <person name="Pechtl A."/>
            <person name="Ruckert C."/>
            <person name="Koeck D.E."/>
            <person name="Maus I."/>
            <person name="Winkler A."/>
            <person name="Kalinowski J."/>
            <person name="Puhler A."/>
            <person name="Schwarz W.W."/>
            <person name="Zverlov V.V."/>
            <person name="Schluter A."/>
            <person name="Liebl W."/>
        </authorList>
    </citation>
    <scope>NUCLEOTIDE SEQUENCE [LARGE SCALE GENOMIC DNA]</scope>
    <source>
        <strain evidence="6">GGR1</strain>
        <strain evidence="8">SR1</strain>
    </source>
</reference>
<feature type="transmembrane region" description="Helical" evidence="5">
    <location>
        <begin position="41"/>
        <end position="62"/>
    </location>
</feature>
<dbReference type="EMBL" id="NEMB01000003">
    <property type="protein sequence ID" value="PQQ65755.1"/>
    <property type="molecule type" value="Genomic_DNA"/>
</dbReference>
<dbReference type="Proteomes" id="UP000239720">
    <property type="component" value="Unassembled WGS sequence"/>
</dbReference>
<evidence type="ECO:0000256" key="3">
    <source>
        <dbReference type="ARBA" id="ARBA00022989"/>
    </source>
</evidence>
<feature type="transmembrane region" description="Helical" evidence="5">
    <location>
        <begin position="218"/>
        <end position="237"/>
    </location>
</feature>
<feature type="transmembrane region" description="Helical" evidence="5">
    <location>
        <begin position="145"/>
        <end position="164"/>
    </location>
</feature>
<dbReference type="KEGG" id="hsc:HVS_00365"/>
<dbReference type="OrthoDB" id="7594477at2"/>
<comment type="subcellular location">
    <subcellularLocation>
        <location evidence="1">Membrane</location>
        <topology evidence="1">Multi-pass membrane protein</topology>
    </subcellularLocation>
</comment>
<dbReference type="AlphaFoldDB" id="A0A2K9DY41"/>
<dbReference type="Pfam" id="PF01040">
    <property type="entry name" value="UbiA"/>
    <property type="match status" value="1"/>
</dbReference>
<accession>A0A2K9DY41</accession>
<reference evidence="7 9" key="2">
    <citation type="journal article" date="2018" name="Syst. Appl. Microbiol.">
        <title>Characterization and high-quality draft genome sequence of Herbivorax saccincola A7, an anaerobic, alkaliphilic, thermophilic, cellulolytic, and xylanolytic bacterium.</title>
        <authorList>
            <person name="Aikawa S."/>
            <person name="Baramee S."/>
            <person name="Sermsathanaswadi J."/>
            <person name="Thianheng P."/>
            <person name="Tachaapaikoon C."/>
            <person name="Shikata A."/>
            <person name="Waeonukul R."/>
            <person name="Pason P."/>
            <person name="Ratanakhanokchai K."/>
            <person name="Kosugi A."/>
        </authorList>
    </citation>
    <scope>NUCLEOTIDE SEQUENCE [LARGE SCALE GENOMIC DNA]</scope>
    <source>
        <strain evidence="7 9">A7</strain>
    </source>
</reference>
<name>A0A2K9DY41_9FIRM</name>
<evidence type="ECO:0000313" key="6">
    <source>
        <dbReference type="EMBL" id="AUG56059.1"/>
    </source>
</evidence>